<reference evidence="5" key="1">
    <citation type="submission" date="2021-06" db="EMBL/GenBank/DDBJ databases">
        <authorList>
            <person name="Hodson N. C."/>
            <person name="Mongue J. A."/>
            <person name="Jaron S. K."/>
        </authorList>
    </citation>
    <scope>NUCLEOTIDE SEQUENCE</scope>
</reference>
<feature type="region of interest" description="Disordered" evidence="2">
    <location>
        <begin position="341"/>
        <end position="363"/>
    </location>
</feature>
<evidence type="ECO:0000259" key="3">
    <source>
        <dbReference type="PROSITE" id="PS50097"/>
    </source>
</evidence>
<proteinExistence type="predicted"/>
<dbReference type="Pfam" id="PF00096">
    <property type="entry name" value="zf-C2H2"/>
    <property type="match status" value="1"/>
</dbReference>
<feature type="compositionally biased region" description="Low complexity" evidence="2">
    <location>
        <begin position="509"/>
        <end position="527"/>
    </location>
</feature>
<feature type="region of interest" description="Disordered" evidence="2">
    <location>
        <begin position="470"/>
        <end position="529"/>
    </location>
</feature>
<comment type="caution">
    <text evidence="5">The sequence shown here is derived from an EMBL/GenBank/DDBJ whole genome shotgun (WGS) entry which is preliminary data.</text>
</comment>
<evidence type="ECO:0000259" key="4">
    <source>
        <dbReference type="PROSITE" id="PS50157"/>
    </source>
</evidence>
<feature type="compositionally biased region" description="Polar residues" evidence="2">
    <location>
        <begin position="219"/>
        <end position="237"/>
    </location>
</feature>
<dbReference type="GO" id="GO:0008270">
    <property type="term" value="F:zinc ion binding"/>
    <property type="evidence" value="ECO:0007669"/>
    <property type="project" value="UniProtKB-KW"/>
</dbReference>
<feature type="region of interest" description="Disordered" evidence="2">
    <location>
        <begin position="203"/>
        <end position="264"/>
    </location>
</feature>
<evidence type="ECO:0000256" key="1">
    <source>
        <dbReference type="PROSITE-ProRule" id="PRU00042"/>
    </source>
</evidence>
<feature type="domain" description="BTB" evidence="3">
    <location>
        <begin position="1"/>
        <end position="56"/>
    </location>
</feature>
<evidence type="ECO:0000313" key="5">
    <source>
        <dbReference type="EMBL" id="CAG7733803.1"/>
    </source>
</evidence>
<dbReference type="InterPro" id="IPR013087">
    <property type="entry name" value="Znf_C2H2_type"/>
</dbReference>
<keyword evidence="6" id="KW-1185">Reference proteome</keyword>
<feature type="compositionally biased region" description="Acidic residues" evidence="2">
    <location>
        <begin position="353"/>
        <end position="363"/>
    </location>
</feature>
<sequence length="660" mass="73251">MIQAHKLVLAASSDYFRKIFQQCPAQNPIIVCGGKHFEQMESIVKFIYQGENQLREDHLQGFRQACQEFQIHLPDNIKYHPLPRTPQQKTFDEACTKTSTNAPAKPLIPPPPLKKRKIVKPEYNVPSQLQQLLQQLPGLASAATKKESSLARDSPLNLSLIGSSKKEATMQAAIPSPGDSSTKVSKPNMIFKDVNHLTNICEDKSEPQRDSQNDLQEDLSVTSNSCVGVSTSTQPDAVQNGGPEGKISDSISDASTVETNAEKIDSREELVESCIDAENLKKALDNFTAKLSGNEPETEEISQDASQDMSLEIKHELVDMTRPGLECSSTSSHAVNEVVRTDTGTNSNRMSENDELDEVSEDENLSDLESDINLNSAPRYDQAMMRTSEKCTSVQTVQSSFKSKAKVVASKTSSYPPIHQQQEYQNFVPPYGFDPERLIFSNCHNPFMNPNLLLDPKHLLANLNSSLTAHTATHQRQRKPNLPKKPLKLVTKKPPKRVDFQWPPKKHNSVSSTSNSSNHLGASSSHNKSPFNLLRNILTQPTPKKSKPCTATSSDTSAPYSIPDFNISQYPSATSSASWANNESSCERGSQKSLPKPKIKRSTQYNCSVCSREFIYFKAYQEHLNSHISAIHCPGCTKTFASRGFLERHLDSGKCSMKKK</sequence>
<dbReference type="PROSITE" id="PS50097">
    <property type="entry name" value="BTB"/>
    <property type="match status" value="1"/>
</dbReference>
<dbReference type="InterPro" id="IPR000210">
    <property type="entry name" value="BTB/POZ_dom"/>
</dbReference>
<keyword evidence="1" id="KW-0862">Zinc</keyword>
<feature type="domain" description="C2H2-type" evidence="4">
    <location>
        <begin position="605"/>
        <end position="627"/>
    </location>
</feature>
<feature type="compositionally biased region" description="Polar residues" evidence="2">
    <location>
        <begin position="249"/>
        <end position="259"/>
    </location>
</feature>
<feature type="compositionally biased region" description="Basic residues" evidence="2">
    <location>
        <begin position="473"/>
        <end position="495"/>
    </location>
</feature>
<dbReference type="Pfam" id="PF00651">
    <property type="entry name" value="BTB"/>
    <property type="match status" value="1"/>
</dbReference>
<keyword evidence="1" id="KW-0863">Zinc-finger</keyword>
<name>A0A8J2P0K8_9HEXA</name>
<dbReference type="EMBL" id="CAJVCH010256552">
    <property type="protein sequence ID" value="CAG7733803.1"/>
    <property type="molecule type" value="Genomic_DNA"/>
</dbReference>
<dbReference type="AlphaFoldDB" id="A0A8J2P0K8"/>
<keyword evidence="1" id="KW-0479">Metal-binding</keyword>
<protein>
    <submittedName>
        <fullName evidence="5">Uncharacterized protein</fullName>
    </submittedName>
</protein>
<evidence type="ECO:0000256" key="2">
    <source>
        <dbReference type="SAM" id="MobiDB-lite"/>
    </source>
</evidence>
<feature type="compositionally biased region" description="Basic and acidic residues" evidence="2">
    <location>
        <begin position="203"/>
        <end position="212"/>
    </location>
</feature>
<dbReference type="SMART" id="SM00355">
    <property type="entry name" value="ZnF_C2H2"/>
    <property type="match status" value="2"/>
</dbReference>
<gene>
    <name evidence="5" type="ORF">AFUS01_LOCUS22226</name>
</gene>
<accession>A0A8J2P0K8</accession>
<dbReference type="Proteomes" id="UP000708208">
    <property type="component" value="Unassembled WGS sequence"/>
</dbReference>
<dbReference type="PROSITE" id="PS50157">
    <property type="entry name" value="ZINC_FINGER_C2H2_2"/>
    <property type="match status" value="1"/>
</dbReference>
<dbReference type="PROSITE" id="PS00028">
    <property type="entry name" value="ZINC_FINGER_C2H2_1"/>
    <property type="match status" value="1"/>
</dbReference>
<organism evidence="5 6">
    <name type="scientific">Allacma fusca</name>
    <dbReference type="NCBI Taxonomy" id="39272"/>
    <lineage>
        <taxon>Eukaryota</taxon>
        <taxon>Metazoa</taxon>
        <taxon>Ecdysozoa</taxon>
        <taxon>Arthropoda</taxon>
        <taxon>Hexapoda</taxon>
        <taxon>Collembola</taxon>
        <taxon>Symphypleona</taxon>
        <taxon>Sminthuridae</taxon>
        <taxon>Allacma</taxon>
    </lineage>
</organism>
<evidence type="ECO:0000313" key="6">
    <source>
        <dbReference type="Proteomes" id="UP000708208"/>
    </source>
</evidence>